<keyword evidence="5" id="KW-0472">Membrane</keyword>
<reference evidence="7" key="3">
    <citation type="submission" date="2025-09" db="UniProtKB">
        <authorList>
            <consortium name="Ensembl"/>
        </authorList>
    </citation>
    <scope>IDENTIFICATION</scope>
</reference>
<evidence type="ECO:0000313" key="7">
    <source>
        <dbReference type="Ensembl" id="ENSACAP00000011497.3"/>
    </source>
</evidence>
<dbReference type="PANTHER" id="PTHR45710:SF35">
    <property type="entry name" value="C-TYPE LECTIN DOMAIN FAMILY 2 MEMBER D"/>
    <property type="match status" value="1"/>
</dbReference>
<dbReference type="InterPro" id="IPR016186">
    <property type="entry name" value="C-type_lectin-like/link_sf"/>
</dbReference>
<dbReference type="PROSITE" id="PS50041">
    <property type="entry name" value="C_TYPE_LECTIN_2"/>
    <property type="match status" value="1"/>
</dbReference>
<dbReference type="AlphaFoldDB" id="G1KLF5"/>
<dbReference type="Pfam" id="PF00059">
    <property type="entry name" value="Lectin_C"/>
    <property type="match status" value="1"/>
</dbReference>
<keyword evidence="8" id="KW-1185">Reference proteome</keyword>
<dbReference type="OrthoDB" id="8935730at2759"/>
<keyword evidence="5" id="KW-1133">Transmembrane helix</keyword>
<dbReference type="InParanoid" id="G1KLF5"/>
<sequence>MISEDEEIAQQKNEVFFHHKARDKTDKQRLFRITLIISATLLSVVYIVAFVITADYLLHAENHNKLGHGCVCPSCPDDWIGYRRKCYYFSLEKRNWTSSQDFCSSQKAFLLIFNDNKEKEFVMQYKGKVPSWIGFRKNPDQIWRWTNNENAIKLGVIGKGGDCAYLNSEGTATASRCGIELRWICSKHDLCNRST</sequence>
<dbReference type="eggNOG" id="KOG4297">
    <property type="taxonomic scope" value="Eukaryota"/>
</dbReference>
<feature type="domain" description="C-type lectin" evidence="6">
    <location>
        <begin position="82"/>
        <end position="186"/>
    </location>
</feature>
<dbReference type="InterPro" id="IPR016187">
    <property type="entry name" value="CTDL_fold"/>
</dbReference>
<accession>G1KLF5</accession>
<dbReference type="PANTHER" id="PTHR45710">
    <property type="entry name" value="C-TYPE LECTIN DOMAIN-CONTAINING PROTEIN 180"/>
    <property type="match status" value="1"/>
</dbReference>
<dbReference type="Bgee" id="ENSACAG00000011756">
    <property type="expression patterns" value="Expressed in skeletal muscle tissue"/>
</dbReference>
<feature type="transmembrane region" description="Helical" evidence="5">
    <location>
        <begin position="30"/>
        <end position="52"/>
    </location>
</feature>
<dbReference type="CDD" id="cd03593">
    <property type="entry name" value="CLECT_NK_receptors_like"/>
    <property type="match status" value="1"/>
</dbReference>
<dbReference type="GeneID" id="103278034"/>
<comment type="subcellular location">
    <subcellularLocation>
        <location evidence="1">Cell membrane</location>
        <topology evidence="1">Single-pass type II membrane protein</topology>
    </subcellularLocation>
    <subcellularLocation>
        <location evidence="2">Secreted</location>
    </subcellularLocation>
</comment>
<dbReference type="InterPro" id="IPR001304">
    <property type="entry name" value="C-type_lectin-like"/>
</dbReference>
<dbReference type="Proteomes" id="UP000001646">
    <property type="component" value="Chromosome 2"/>
</dbReference>
<dbReference type="Ensembl" id="ENSACAT00000011737.4">
    <property type="protein sequence ID" value="ENSACAP00000011497.3"/>
    <property type="gene ID" value="ENSACAG00000011756.4"/>
</dbReference>
<reference evidence="7 8" key="1">
    <citation type="submission" date="2009-12" db="EMBL/GenBank/DDBJ databases">
        <title>The Genome Sequence of Anolis carolinensis (Green Anole Lizard).</title>
        <authorList>
            <consortium name="The Genome Sequencing Platform"/>
            <person name="Di Palma F."/>
            <person name="Alfoldi J."/>
            <person name="Heiman D."/>
            <person name="Young S."/>
            <person name="Grabherr M."/>
            <person name="Johnson J."/>
            <person name="Lander E.S."/>
            <person name="Lindblad-Toh K."/>
        </authorList>
    </citation>
    <scope>NUCLEOTIDE SEQUENCE [LARGE SCALE GENOMIC DNA]</scope>
    <source>
        <strain evidence="7 8">JBL SC #1</strain>
    </source>
</reference>
<dbReference type="RefSeq" id="XP_008103845.1">
    <property type="nucleotide sequence ID" value="XM_008105638.3"/>
</dbReference>
<dbReference type="GeneTree" id="ENSGT00940000155319"/>
<evidence type="ECO:0000256" key="5">
    <source>
        <dbReference type="SAM" id="Phobius"/>
    </source>
</evidence>
<dbReference type="GO" id="GO:0005886">
    <property type="term" value="C:plasma membrane"/>
    <property type="evidence" value="ECO:0007669"/>
    <property type="project" value="UniProtKB-SubCell"/>
</dbReference>
<keyword evidence="3" id="KW-0964">Secreted</keyword>
<proteinExistence type="predicted"/>
<dbReference type="HOGENOM" id="CLU_049894_9_3_1"/>
<evidence type="ECO:0000313" key="8">
    <source>
        <dbReference type="Proteomes" id="UP000001646"/>
    </source>
</evidence>
<dbReference type="SMART" id="SM00034">
    <property type="entry name" value="CLECT"/>
    <property type="match status" value="1"/>
</dbReference>
<evidence type="ECO:0000256" key="3">
    <source>
        <dbReference type="ARBA" id="ARBA00022525"/>
    </source>
</evidence>
<gene>
    <name evidence="7" type="primary">LOC103278034</name>
</gene>
<dbReference type="GO" id="GO:0005576">
    <property type="term" value="C:extracellular region"/>
    <property type="evidence" value="ECO:0007669"/>
    <property type="project" value="UniProtKB-SubCell"/>
</dbReference>
<dbReference type="InterPro" id="IPR050828">
    <property type="entry name" value="C-type_lectin/matrix_domain"/>
</dbReference>
<dbReference type="GO" id="GO:0030246">
    <property type="term" value="F:carbohydrate binding"/>
    <property type="evidence" value="ECO:0007669"/>
    <property type="project" value="UniProtKB-KW"/>
</dbReference>
<dbReference type="InterPro" id="IPR033992">
    <property type="entry name" value="NKR-like_CTLD"/>
</dbReference>
<dbReference type="KEGG" id="acs:103278034"/>
<dbReference type="SUPFAM" id="SSF56436">
    <property type="entry name" value="C-type lectin-like"/>
    <property type="match status" value="1"/>
</dbReference>
<evidence type="ECO:0000256" key="2">
    <source>
        <dbReference type="ARBA" id="ARBA00004613"/>
    </source>
</evidence>
<protein>
    <recommendedName>
        <fullName evidence="6">C-type lectin domain-containing protein</fullName>
    </recommendedName>
</protein>
<dbReference type="Gene3D" id="3.10.100.10">
    <property type="entry name" value="Mannose-Binding Protein A, subunit A"/>
    <property type="match status" value="1"/>
</dbReference>
<keyword evidence="4" id="KW-0430">Lectin</keyword>
<organism evidence="7 8">
    <name type="scientific">Anolis carolinensis</name>
    <name type="common">Green anole</name>
    <name type="synonym">American chameleon</name>
    <dbReference type="NCBI Taxonomy" id="28377"/>
    <lineage>
        <taxon>Eukaryota</taxon>
        <taxon>Metazoa</taxon>
        <taxon>Chordata</taxon>
        <taxon>Craniata</taxon>
        <taxon>Vertebrata</taxon>
        <taxon>Euteleostomi</taxon>
        <taxon>Lepidosauria</taxon>
        <taxon>Squamata</taxon>
        <taxon>Bifurcata</taxon>
        <taxon>Unidentata</taxon>
        <taxon>Episquamata</taxon>
        <taxon>Toxicofera</taxon>
        <taxon>Iguania</taxon>
        <taxon>Dactyloidae</taxon>
        <taxon>Anolis</taxon>
    </lineage>
</organism>
<evidence type="ECO:0000256" key="4">
    <source>
        <dbReference type="ARBA" id="ARBA00022734"/>
    </source>
</evidence>
<evidence type="ECO:0000259" key="6">
    <source>
        <dbReference type="PROSITE" id="PS50041"/>
    </source>
</evidence>
<keyword evidence="5" id="KW-0812">Transmembrane</keyword>
<name>G1KLF5_ANOCA</name>
<reference evidence="7" key="2">
    <citation type="submission" date="2025-08" db="UniProtKB">
        <authorList>
            <consortium name="Ensembl"/>
        </authorList>
    </citation>
    <scope>IDENTIFICATION</scope>
</reference>
<evidence type="ECO:0000256" key="1">
    <source>
        <dbReference type="ARBA" id="ARBA00004401"/>
    </source>
</evidence>